<dbReference type="EMBL" id="BBZA01000218">
    <property type="protein sequence ID" value="GAP63988.1"/>
    <property type="molecule type" value="Genomic_DNA"/>
</dbReference>
<comment type="caution">
    <text evidence="2">The sequence shown here is derived from an EMBL/GenBank/DDBJ whole genome shotgun (WGS) entry which is preliminary data.</text>
</comment>
<dbReference type="GO" id="GO:0140359">
    <property type="term" value="F:ABC-type transporter activity"/>
    <property type="evidence" value="ECO:0007669"/>
    <property type="project" value="InterPro"/>
</dbReference>
<reference evidence="3 5" key="2">
    <citation type="submission" date="2015-07" db="EMBL/GenBank/DDBJ databases">
        <title>Whole genome sequence of Ardenticatena maritima DSM 23922.</title>
        <authorList>
            <person name="Hemp J."/>
            <person name="Ward L.M."/>
            <person name="Pace L.A."/>
            <person name="Fischer W.W."/>
        </authorList>
    </citation>
    <scope>NUCLEOTIDE SEQUENCE [LARGE SCALE GENOMIC DNA]</scope>
    <source>
        <strain evidence="3 5">110S</strain>
    </source>
</reference>
<feature type="transmembrane region" description="Helical" evidence="1">
    <location>
        <begin position="189"/>
        <end position="210"/>
    </location>
</feature>
<proteinExistence type="predicted"/>
<dbReference type="Pfam" id="PF12679">
    <property type="entry name" value="ABC2_membrane_2"/>
    <property type="match status" value="1"/>
</dbReference>
<evidence type="ECO:0000313" key="4">
    <source>
        <dbReference type="Proteomes" id="UP000037784"/>
    </source>
</evidence>
<feature type="transmembrane region" description="Helical" evidence="1">
    <location>
        <begin position="78"/>
        <end position="100"/>
    </location>
</feature>
<evidence type="ECO:0000256" key="1">
    <source>
        <dbReference type="SAM" id="Phobius"/>
    </source>
</evidence>
<dbReference type="RefSeq" id="WP_054493751.1">
    <property type="nucleotide sequence ID" value="NZ_BBZA01000218.1"/>
</dbReference>
<keyword evidence="1" id="KW-0812">Transmembrane</keyword>
<dbReference type="Proteomes" id="UP000050502">
    <property type="component" value="Unassembled WGS sequence"/>
</dbReference>
<evidence type="ECO:0000313" key="2">
    <source>
        <dbReference type="EMBL" id="GAP63988.1"/>
    </source>
</evidence>
<accession>A0A0M9UDF3</accession>
<dbReference type="STRING" id="872965.SE16_15160"/>
<dbReference type="GO" id="GO:0005886">
    <property type="term" value="C:plasma membrane"/>
    <property type="evidence" value="ECO:0007669"/>
    <property type="project" value="UniProtKB-SubCell"/>
</dbReference>
<dbReference type="OrthoDB" id="138669at2"/>
<feature type="transmembrane region" description="Helical" evidence="1">
    <location>
        <begin position="121"/>
        <end position="145"/>
    </location>
</feature>
<organism evidence="2 4">
    <name type="scientific">Ardenticatena maritima</name>
    <dbReference type="NCBI Taxonomy" id="872965"/>
    <lineage>
        <taxon>Bacteria</taxon>
        <taxon>Bacillati</taxon>
        <taxon>Chloroflexota</taxon>
        <taxon>Ardenticatenia</taxon>
        <taxon>Ardenticatenales</taxon>
        <taxon>Ardenticatenaceae</taxon>
        <taxon>Ardenticatena</taxon>
    </lineage>
</organism>
<keyword evidence="1" id="KW-0472">Membrane</keyword>
<dbReference type="Proteomes" id="UP000037784">
    <property type="component" value="Unassembled WGS sequence"/>
</dbReference>
<keyword evidence="1" id="KW-1133">Transmembrane helix</keyword>
<dbReference type="InParanoid" id="A0A0M9UDF3"/>
<feature type="transmembrane region" description="Helical" evidence="1">
    <location>
        <begin position="157"/>
        <end position="180"/>
    </location>
</feature>
<evidence type="ECO:0000313" key="5">
    <source>
        <dbReference type="Proteomes" id="UP000050502"/>
    </source>
</evidence>
<name>A0A0M9UDF3_9CHLR</name>
<reference evidence="2 4" key="1">
    <citation type="journal article" date="2015" name="Genome Announc.">
        <title>Draft Genome Sequence of a Heterotrophic Facultative Anaerobic Thermophilic Bacterium, Ardenticatena maritima Strain 110ST.</title>
        <authorList>
            <person name="Kawaichi S."/>
            <person name="Yoshida T."/>
            <person name="Sako Y."/>
            <person name="Nakamura R."/>
        </authorList>
    </citation>
    <scope>NUCLEOTIDE SEQUENCE [LARGE SCALE GENOMIC DNA]</scope>
    <source>
        <strain evidence="2 4">110S</strain>
    </source>
</reference>
<dbReference type="EMBL" id="LGKN01000011">
    <property type="protein sequence ID" value="KPL85717.1"/>
    <property type="molecule type" value="Genomic_DNA"/>
</dbReference>
<sequence length="294" mass="32013">MWAIFKHQMRRFRGSILGWGIPLAALAAYLIPFYSSMGAQLQLMEELLKAYPPELLAFFGAADAQSMLTPEGFMHVELFSYLPVVLGIFALLSGSGLLASDEEKGFLDLLLSLPVSRSALFGARLCAWGLTTLVILALIWAALAATAVAESFAIGPAALLLPFVDVASMLFLVGSLALCLSQFLPSRRVAAMVVGVLLLASFFVNGLAQVDPDLLDVARLLPLYYYQGGAAVNGLNMTWLVGKGMVGAFFLALGWWRFTRRDVRVSGEGDWPNWRRLVRRRKTAVARPAPALES</sequence>
<feature type="transmembrane region" description="Helical" evidence="1">
    <location>
        <begin position="12"/>
        <end position="34"/>
    </location>
</feature>
<gene>
    <name evidence="2" type="ORF">ARMA_2411</name>
    <name evidence="3" type="ORF">SE16_15160</name>
</gene>
<dbReference type="AlphaFoldDB" id="A0A0M9UDF3"/>
<reference evidence="4" key="3">
    <citation type="submission" date="2015-08" db="EMBL/GenBank/DDBJ databases">
        <title>Draft Genome Sequence of a Heterotrophic Facultative Anaerobic Bacterium Ardenticatena maritima Strain 110S.</title>
        <authorList>
            <person name="Kawaichi S."/>
            <person name="Yoshida T."/>
            <person name="Sako Y."/>
            <person name="Nakamura R."/>
        </authorList>
    </citation>
    <scope>NUCLEOTIDE SEQUENCE [LARGE SCALE GENOMIC DNA]</scope>
    <source>
        <strain evidence="4">110S</strain>
    </source>
</reference>
<protein>
    <submittedName>
        <fullName evidence="2">ABC-2 type transport system permease protein</fullName>
    </submittedName>
</protein>
<evidence type="ECO:0000313" key="3">
    <source>
        <dbReference type="EMBL" id="KPL85717.1"/>
    </source>
</evidence>
<dbReference type="FunCoup" id="A0A0M9UDF3">
    <property type="interactions" value="154"/>
</dbReference>
<dbReference type="PANTHER" id="PTHR37305">
    <property type="entry name" value="INTEGRAL MEMBRANE PROTEIN-RELATED"/>
    <property type="match status" value="1"/>
</dbReference>
<feature type="transmembrane region" description="Helical" evidence="1">
    <location>
        <begin position="230"/>
        <end position="256"/>
    </location>
</feature>
<dbReference type="PANTHER" id="PTHR37305:SF1">
    <property type="entry name" value="MEMBRANE PROTEIN"/>
    <property type="match status" value="1"/>
</dbReference>
<keyword evidence="4" id="KW-1185">Reference proteome</keyword>